<dbReference type="InterPro" id="IPR004813">
    <property type="entry name" value="OPT"/>
</dbReference>
<evidence type="ECO:0000313" key="11">
    <source>
        <dbReference type="Proteomes" id="UP000094385"/>
    </source>
</evidence>
<reference evidence="10 11" key="1">
    <citation type="journal article" date="2016" name="Proc. Natl. Acad. Sci. U.S.A.">
        <title>Comparative genomics of biotechnologically important yeasts.</title>
        <authorList>
            <person name="Riley R."/>
            <person name="Haridas S."/>
            <person name="Wolfe K.H."/>
            <person name="Lopes M.R."/>
            <person name="Hittinger C.T."/>
            <person name="Goeker M."/>
            <person name="Salamov A.A."/>
            <person name="Wisecaver J.H."/>
            <person name="Long T.M."/>
            <person name="Calvey C.H."/>
            <person name="Aerts A.L."/>
            <person name="Barry K.W."/>
            <person name="Choi C."/>
            <person name="Clum A."/>
            <person name="Coughlan A.Y."/>
            <person name="Deshpande S."/>
            <person name="Douglass A.P."/>
            <person name="Hanson S.J."/>
            <person name="Klenk H.-P."/>
            <person name="LaButti K.M."/>
            <person name="Lapidus A."/>
            <person name="Lindquist E.A."/>
            <person name="Lipzen A.M."/>
            <person name="Meier-Kolthoff J.P."/>
            <person name="Ohm R.A."/>
            <person name="Otillar R.P."/>
            <person name="Pangilinan J.L."/>
            <person name="Peng Y."/>
            <person name="Rokas A."/>
            <person name="Rosa C.A."/>
            <person name="Scheuner C."/>
            <person name="Sibirny A.A."/>
            <person name="Slot J.C."/>
            <person name="Stielow J.B."/>
            <person name="Sun H."/>
            <person name="Kurtzman C.P."/>
            <person name="Blackwell M."/>
            <person name="Grigoriev I.V."/>
            <person name="Jeffries T.W."/>
        </authorList>
    </citation>
    <scope>NUCLEOTIDE SEQUENCE [LARGE SCALE GENOMIC DNA]</scope>
    <source>
        <strain evidence="10 11">NRRL Y-11557</strain>
    </source>
</reference>
<dbReference type="Proteomes" id="UP000094385">
    <property type="component" value="Unassembled WGS sequence"/>
</dbReference>
<sequence length="862" mass="98388">MQQGTEKTIAEPVILSTEFTGSYEKKSNATIDSDEIQELRERFQYRFSEEAGTEKLHAGSADLDFVFDKLSELSFEKASAILQEIVRTHTGDPNFPAETMDKIERLLEGEEKYGADHDAYDFDVRAEATLVHYFSPYPEVRAITDPYDDPTAPVETFRAYLLGIIWTIIGTGVNQFFTTRMPSITITSAVVQVLLYPCGKAMQLLPDWGFTFRGKRHSLNPCPWSLKEQMFVTIMVNVTMTGLWVTQYNVMTQKLPMFYNQKWVGYGYQFLQSFSTQMFGFGFAGVLRRWVVYPTKAIWPTILPTVALNRALLAPEKKRSINGWTISRYWFFVVVFVAMFVYFWLPDYLFNGLSTFNWITWIAPNNYNLAVVTGSVLGLGLSPVTTFDWNVANITWVPPLAIPFYSLFNQYIGMIISFFIIIALNWSNYKWTGYIPINTNLIVDNTGNPYDVTQVLTNDLLDLEKYNAYSPPYWSSGNLVVYGAFLATYPLAVIYVVLREWRPIMASFQDFWHGIRHRGKSIYEQFTDPLSQMMSKYKEVPDWWYLCVVLLSFVLGIISIEIYPTNVGVWGFVIIIALNAVFLIPLMLIYATTGFNLGLNVLAEMLAGYFFPGNGTANLILKCYGYNIDGQAESYVSDQKMAHYSKIPPRAVFRGQLLSTIIQVIVAVGVVNWQMGHVPNLCEPDQPDKFTCPSLKTIYSASVMWGVLGPKRLFGGLYPILQWCFLIGALIAPVFWYAQKRFPKLLANWNPILIAGGMQNWAPYNLSYFTPGLYLSLFFMYFVKRRYIAWWEKYVYLLSASMTAAVAFSAIIIFFAVQYKSVMLNWWGNNVVYAGVDGGNGRQTLLDIPAEGYFGLPYGQFP</sequence>
<feature type="transmembrane region" description="Helical" evidence="9">
    <location>
        <begin position="270"/>
        <end position="291"/>
    </location>
</feature>
<keyword evidence="6" id="KW-0653">Protein transport</keyword>
<dbReference type="NCBIfam" id="TIGR00728">
    <property type="entry name" value="OPT_sfam"/>
    <property type="match status" value="1"/>
</dbReference>
<feature type="transmembrane region" description="Helical" evidence="9">
    <location>
        <begin position="326"/>
        <end position="345"/>
    </location>
</feature>
<feature type="transmembrane region" description="Helical" evidence="9">
    <location>
        <begin position="408"/>
        <end position="426"/>
    </location>
</feature>
<evidence type="ECO:0000256" key="9">
    <source>
        <dbReference type="SAM" id="Phobius"/>
    </source>
</evidence>
<dbReference type="NCBIfam" id="TIGR00727">
    <property type="entry name" value="ISP4_OPT"/>
    <property type="match status" value="1"/>
</dbReference>
<protein>
    <recommendedName>
        <fullName evidence="12">OPT family small oligopeptide transporter</fullName>
    </recommendedName>
</protein>
<keyword evidence="8 9" id="KW-0472">Membrane</keyword>
<dbReference type="GO" id="GO:0035673">
    <property type="term" value="F:oligopeptide transmembrane transporter activity"/>
    <property type="evidence" value="ECO:0007669"/>
    <property type="project" value="InterPro"/>
</dbReference>
<feature type="transmembrane region" description="Helical" evidence="9">
    <location>
        <begin position="479"/>
        <end position="498"/>
    </location>
</feature>
<evidence type="ECO:0000313" key="10">
    <source>
        <dbReference type="EMBL" id="ODQ71555.1"/>
    </source>
</evidence>
<feature type="transmembrane region" description="Helical" evidence="9">
    <location>
        <begin position="543"/>
        <end position="563"/>
    </location>
</feature>
<keyword evidence="5" id="KW-0571">Peptide transport</keyword>
<evidence type="ECO:0000256" key="6">
    <source>
        <dbReference type="ARBA" id="ARBA00022927"/>
    </source>
</evidence>
<keyword evidence="7 9" id="KW-1133">Transmembrane helix</keyword>
<keyword evidence="11" id="KW-1185">Reference proteome</keyword>
<dbReference type="GO" id="GO:0015031">
    <property type="term" value="P:protein transport"/>
    <property type="evidence" value="ECO:0007669"/>
    <property type="project" value="UniProtKB-KW"/>
</dbReference>
<keyword evidence="3" id="KW-0813">Transport</keyword>
<evidence type="ECO:0008006" key="12">
    <source>
        <dbReference type="Google" id="ProtNLM"/>
    </source>
</evidence>
<evidence type="ECO:0000256" key="2">
    <source>
        <dbReference type="ARBA" id="ARBA00008807"/>
    </source>
</evidence>
<proteinExistence type="inferred from homology"/>
<dbReference type="GO" id="GO:0016020">
    <property type="term" value="C:membrane"/>
    <property type="evidence" value="ECO:0007669"/>
    <property type="project" value="UniProtKB-SubCell"/>
</dbReference>
<evidence type="ECO:0000256" key="3">
    <source>
        <dbReference type="ARBA" id="ARBA00022448"/>
    </source>
</evidence>
<evidence type="ECO:0000256" key="4">
    <source>
        <dbReference type="ARBA" id="ARBA00022692"/>
    </source>
</evidence>
<dbReference type="PANTHER" id="PTHR22601">
    <property type="entry name" value="ISP4 LIKE PROTEIN"/>
    <property type="match status" value="1"/>
</dbReference>
<organism evidence="10 11">
    <name type="scientific">Lipomyces starkeyi NRRL Y-11557</name>
    <dbReference type="NCBI Taxonomy" id="675824"/>
    <lineage>
        <taxon>Eukaryota</taxon>
        <taxon>Fungi</taxon>
        <taxon>Dikarya</taxon>
        <taxon>Ascomycota</taxon>
        <taxon>Saccharomycotina</taxon>
        <taxon>Lipomycetes</taxon>
        <taxon>Lipomycetales</taxon>
        <taxon>Lipomycetaceae</taxon>
        <taxon>Lipomyces</taxon>
    </lineage>
</organism>
<feature type="transmembrane region" description="Helical" evidence="9">
    <location>
        <begin position="230"/>
        <end position="250"/>
    </location>
</feature>
<feature type="transmembrane region" description="Helical" evidence="9">
    <location>
        <begin position="365"/>
        <end position="387"/>
    </location>
</feature>
<comment type="similarity">
    <text evidence="2">Belongs to the oligopeptide OPT transporter family.</text>
</comment>
<dbReference type="Pfam" id="PF03169">
    <property type="entry name" value="OPT"/>
    <property type="match status" value="1"/>
</dbReference>
<evidence type="ECO:0000256" key="8">
    <source>
        <dbReference type="ARBA" id="ARBA00023136"/>
    </source>
</evidence>
<accession>A0A1E3Q1H8</accession>
<feature type="transmembrane region" description="Helical" evidence="9">
    <location>
        <begin position="569"/>
        <end position="590"/>
    </location>
</feature>
<evidence type="ECO:0000256" key="7">
    <source>
        <dbReference type="ARBA" id="ARBA00022989"/>
    </source>
</evidence>
<comment type="subcellular location">
    <subcellularLocation>
        <location evidence="1">Membrane</location>
        <topology evidence="1">Multi-pass membrane protein</topology>
    </subcellularLocation>
</comment>
<dbReference type="EMBL" id="KV454297">
    <property type="protein sequence ID" value="ODQ71555.1"/>
    <property type="molecule type" value="Genomic_DNA"/>
</dbReference>
<dbReference type="AlphaFoldDB" id="A0A1E3Q1H8"/>
<evidence type="ECO:0000256" key="5">
    <source>
        <dbReference type="ARBA" id="ARBA00022856"/>
    </source>
</evidence>
<feature type="transmembrane region" description="Helical" evidence="9">
    <location>
        <begin position="795"/>
        <end position="817"/>
    </location>
</feature>
<feature type="transmembrane region" description="Helical" evidence="9">
    <location>
        <begin position="768"/>
        <end position="783"/>
    </location>
</feature>
<feature type="transmembrane region" description="Helical" evidence="9">
    <location>
        <begin position="651"/>
        <end position="671"/>
    </location>
</feature>
<dbReference type="OrthoDB" id="9986677at2759"/>
<evidence type="ECO:0000256" key="1">
    <source>
        <dbReference type="ARBA" id="ARBA00004141"/>
    </source>
</evidence>
<name>A0A1E3Q1H8_LIPST</name>
<keyword evidence="4 9" id="KW-0812">Transmembrane</keyword>
<feature type="transmembrane region" description="Helical" evidence="9">
    <location>
        <begin position="297"/>
        <end position="314"/>
    </location>
</feature>
<gene>
    <name evidence="10" type="ORF">LIPSTDRAFT_325497</name>
</gene>
<dbReference type="InterPro" id="IPR004648">
    <property type="entry name" value="Oligpept_transpt"/>
</dbReference>
<feature type="transmembrane region" description="Helical" evidence="9">
    <location>
        <begin position="720"/>
        <end position="738"/>
    </location>
</feature>